<dbReference type="Proteomes" id="UP000324222">
    <property type="component" value="Unassembled WGS sequence"/>
</dbReference>
<feature type="compositionally biased region" description="Low complexity" evidence="1">
    <location>
        <begin position="20"/>
        <end position="30"/>
    </location>
</feature>
<keyword evidence="3" id="KW-1185">Reference proteome</keyword>
<proteinExistence type="predicted"/>
<accession>A0A5B7JZ76</accession>
<protein>
    <submittedName>
        <fullName evidence="2">Uncharacterized protein</fullName>
    </submittedName>
</protein>
<organism evidence="2 3">
    <name type="scientific">Portunus trituberculatus</name>
    <name type="common">Swimming crab</name>
    <name type="synonym">Neptunus trituberculatus</name>
    <dbReference type="NCBI Taxonomy" id="210409"/>
    <lineage>
        <taxon>Eukaryota</taxon>
        <taxon>Metazoa</taxon>
        <taxon>Ecdysozoa</taxon>
        <taxon>Arthropoda</taxon>
        <taxon>Crustacea</taxon>
        <taxon>Multicrustacea</taxon>
        <taxon>Malacostraca</taxon>
        <taxon>Eumalacostraca</taxon>
        <taxon>Eucarida</taxon>
        <taxon>Decapoda</taxon>
        <taxon>Pleocyemata</taxon>
        <taxon>Brachyura</taxon>
        <taxon>Eubrachyura</taxon>
        <taxon>Portunoidea</taxon>
        <taxon>Portunidae</taxon>
        <taxon>Portuninae</taxon>
        <taxon>Portunus</taxon>
    </lineage>
</organism>
<dbReference type="AlphaFoldDB" id="A0A5B7JZ76"/>
<name>A0A5B7JZ76_PORTR</name>
<feature type="region of interest" description="Disordered" evidence="1">
    <location>
        <begin position="1"/>
        <end position="84"/>
    </location>
</feature>
<feature type="compositionally biased region" description="Basic residues" evidence="1">
    <location>
        <begin position="1"/>
        <end position="19"/>
    </location>
</feature>
<gene>
    <name evidence="2" type="ORF">E2C01_099019</name>
</gene>
<evidence type="ECO:0000313" key="3">
    <source>
        <dbReference type="Proteomes" id="UP000324222"/>
    </source>
</evidence>
<sequence length="84" mass="9541">MKRQHHQLGRTQWHGRTKSRTAPPRSAPRPALHHMCRPATRSKLSTSQRWMLEVRTAKHGSLASPRVSEAREAGQECHGNSMPL</sequence>
<dbReference type="EMBL" id="VSRR010135883">
    <property type="protein sequence ID" value="MPD03382.1"/>
    <property type="molecule type" value="Genomic_DNA"/>
</dbReference>
<reference evidence="2 3" key="1">
    <citation type="submission" date="2019-05" db="EMBL/GenBank/DDBJ databases">
        <title>Another draft genome of Portunus trituberculatus and its Hox gene families provides insights of decapod evolution.</title>
        <authorList>
            <person name="Jeong J.-H."/>
            <person name="Song I."/>
            <person name="Kim S."/>
            <person name="Choi T."/>
            <person name="Kim D."/>
            <person name="Ryu S."/>
            <person name="Kim W."/>
        </authorList>
    </citation>
    <scope>NUCLEOTIDE SEQUENCE [LARGE SCALE GENOMIC DNA]</scope>
    <source>
        <tissue evidence="2">Muscle</tissue>
    </source>
</reference>
<evidence type="ECO:0000313" key="2">
    <source>
        <dbReference type="EMBL" id="MPD03382.1"/>
    </source>
</evidence>
<evidence type="ECO:0000256" key="1">
    <source>
        <dbReference type="SAM" id="MobiDB-lite"/>
    </source>
</evidence>
<comment type="caution">
    <text evidence="2">The sequence shown here is derived from an EMBL/GenBank/DDBJ whole genome shotgun (WGS) entry which is preliminary data.</text>
</comment>